<feature type="chain" id="PRO_5047143827" description="Organic solvent tolerance-like N-terminal domain-containing protein" evidence="1">
    <location>
        <begin position="20"/>
        <end position="155"/>
    </location>
</feature>
<evidence type="ECO:0000313" key="3">
    <source>
        <dbReference type="Proteomes" id="UP001549366"/>
    </source>
</evidence>
<keyword evidence="1" id="KW-0732">Signal</keyword>
<proteinExistence type="predicted"/>
<name>A0ABV2SEA4_9GAMM</name>
<dbReference type="RefSeq" id="WP_354009718.1">
    <property type="nucleotide sequence ID" value="NZ_JBEWTA010000001.1"/>
</dbReference>
<gene>
    <name evidence="2" type="ORF">V5J35_000470</name>
</gene>
<accession>A0ABV2SEA4</accession>
<evidence type="ECO:0000256" key="1">
    <source>
        <dbReference type="SAM" id="SignalP"/>
    </source>
</evidence>
<evidence type="ECO:0000313" key="2">
    <source>
        <dbReference type="EMBL" id="MET4755278.1"/>
    </source>
</evidence>
<dbReference type="EMBL" id="JBEWTB010000002">
    <property type="protein sequence ID" value="MET4755278.1"/>
    <property type="molecule type" value="Genomic_DNA"/>
</dbReference>
<feature type="signal peptide" evidence="1">
    <location>
        <begin position="1"/>
        <end position="19"/>
    </location>
</feature>
<sequence length="155" mass="17826">MKKSLFILCFFIATFRADAREVALNYENIRLTQYQQHNDGESRLQYTIRANQLNEIISLQATLGSFNRAGASQKKHFNDGTLTLKNSEIQFERAYFHRGQLIMENCRGIIQETAFLSKEIVYDSQNNQILSPRITFSSGSSLRSKMNYSTQIDPA</sequence>
<reference evidence="2 3" key="1">
    <citation type="submission" date="2024-06" db="EMBL/GenBank/DDBJ databases">
        <title>Genomic Encyclopedia of Type Strains, Phase V (KMG-V): Genome sequencing to study the core and pangenomes of soil and plant-associated prokaryotes.</title>
        <authorList>
            <person name="Whitman W."/>
        </authorList>
    </citation>
    <scope>NUCLEOTIDE SEQUENCE [LARGE SCALE GENOMIC DNA]</scope>
    <source>
        <strain evidence="2 3">NE40</strain>
    </source>
</reference>
<keyword evidence="3" id="KW-1185">Reference proteome</keyword>
<organism evidence="2 3">
    <name type="scientific">Endozoicomonas lisbonensis</name>
    <dbReference type="NCBI Taxonomy" id="3120522"/>
    <lineage>
        <taxon>Bacteria</taxon>
        <taxon>Pseudomonadati</taxon>
        <taxon>Pseudomonadota</taxon>
        <taxon>Gammaproteobacteria</taxon>
        <taxon>Oceanospirillales</taxon>
        <taxon>Endozoicomonadaceae</taxon>
        <taxon>Endozoicomonas</taxon>
    </lineage>
</organism>
<evidence type="ECO:0008006" key="4">
    <source>
        <dbReference type="Google" id="ProtNLM"/>
    </source>
</evidence>
<protein>
    <recommendedName>
        <fullName evidence="4">Organic solvent tolerance-like N-terminal domain-containing protein</fullName>
    </recommendedName>
</protein>
<dbReference type="Proteomes" id="UP001549366">
    <property type="component" value="Unassembled WGS sequence"/>
</dbReference>
<comment type="caution">
    <text evidence="2">The sequence shown here is derived from an EMBL/GenBank/DDBJ whole genome shotgun (WGS) entry which is preliminary data.</text>
</comment>